<feature type="region of interest" description="Disordered" evidence="4">
    <location>
        <begin position="829"/>
        <end position="848"/>
    </location>
</feature>
<sequence length="1083" mass="122408">MPVPSHVDVEAAKQWSLDWHLPLNDEKCVHMPFGGDSANSFVMHGRTKDAILIERVQRAATKMVAGLKSMDYETRLAVLDLFTLGYRRLREGLILTYALFEQGLAKRFFTVGPANTRRGHGEGQPLNDKNKADSGNLGESLGPMYQSVNPDVGTYYNPKYDRKKRNMVVSVSQNGLFVFWLGLVTIEIINVYQSVFSITIIDKLRLLVCGTNTGVMTYKLKSKLPPRKFSSQTLTFLVHECIQEVRSEERICKFLHNMRQKTTTSEVKYLHVVFQLHCRFDRRLIVFDTSGAMEELLPIIKLVHNAHNGIISCLTTARVSNAVFLLLSGGFDRIVKIWDEEDIAYIPATLTLWVASAKSDVHIFDVRSYEEITNNSPSKATVAVIWSKNAYLQTEVFSISIGSGLRACCHLLNKWSRTRESTFLKFDVMFVNCMESRDISCPVYHIEKLAIQLDCKRFTNNPRFRFSVCDCAFEEIMAHYSMEEKLSDSIYERLKSNTFRAKDLETFETLLPPNIVLKCPPKEKPMTLRPHTGLHKKQRKPSFTGNVMYTTNPRLTTEISLMVNHNRKKGFLRAVYIAQSETLICSCEDGVVYVFAYDYQGTRSFLMKTLDTGRPISDRTASSAGNPQPAFRGATENTAQSEKLRHIFKQLKAYEKGKSKIPSEQTPTEQAVEKGKVDEVTPDLFEPFNIDNSAAVFSVIYDFIEKFTNASFWFRLGTIRHKITEACGSNELSAGWDKRICVWDVETGTLLDKFRDPQCPDPHAAELATEGEILDMAYSPELQQFACACSDWTVYIRRATIMGEGMTLVHQIKGHCGAVSSVIYRPSEPTISNSNNESDGNGRQPIGQWITGSDDGTIRIWLSNELDHCRMKLHTGGPVACMAINPREQILVAGIHKDIKSYDLNSGYHYHTYTGHSDVIRWLLVLPEKEEYITAGADGQLRVWRAWKNIKPVDELDTEERSPDTSGSKTLPTTNPAAAIGAAARMFAKSGIMPQVFPTVSHMGISSHYLDKRTQNKEFNFGHQFTSKYEIGKPPLHTTEQDIHRKTKLGKQRTRVVARQSSSNVFQDAASFVASSPKKRCMP</sequence>
<dbReference type="Proteomes" id="UP000008909">
    <property type="component" value="Unassembled WGS sequence"/>
</dbReference>
<feature type="region of interest" description="Disordered" evidence="4">
    <location>
        <begin position="955"/>
        <end position="975"/>
    </location>
</feature>
<reference evidence="5" key="1">
    <citation type="journal article" date="2011" name="Genome Biol.">
        <title>The draft genome of the carcinogenic human liver fluke Clonorchis sinensis.</title>
        <authorList>
            <person name="Wang X."/>
            <person name="Chen W."/>
            <person name="Huang Y."/>
            <person name="Sun J."/>
            <person name="Men J."/>
            <person name="Liu H."/>
            <person name="Luo F."/>
            <person name="Guo L."/>
            <person name="Lv X."/>
            <person name="Deng C."/>
            <person name="Zhou C."/>
            <person name="Fan Y."/>
            <person name="Li X."/>
            <person name="Huang L."/>
            <person name="Hu Y."/>
            <person name="Liang C."/>
            <person name="Hu X."/>
            <person name="Xu J."/>
            <person name="Yu X."/>
        </authorList>
    </citation>
    <scope>NUCLEOTIDE SEQUENCE [LARGE SCALE GENOMIC DNA]</scope>
    <source>
        <strain evidence="5">Henan</strain>
    </source>
</reference>
<dbReference type="Pfam" id="PF00400">
    <property type="entry name" value="WD40"/>
    <property type="match status" value="3"/>
</dbReference>
<gene>
    <name evidence="5" type="ORF">CLF_111600</name>
</gene>
<feature type="compositionally biased region" description="Polar residues" evidence="4">
    <location>
        <begin position="829"/>
        <end position="841"/>
    </location>
</feature>
<evidence type="ECO:0000256" key="1">
    <source>
        <dbReference type="ARBA" id="ARBA00022574"/>
    </source>
</evidence>
<evidence type="ECO:0000256" key="2">
    <source>
        <dbReference type="ARBA" id="ARBA00022737"/>
    </source>
</evidence>
<keyword evidence="2" id="KW-0677">Repeat</keyword>
<dbReference type="InterPro" id="IPR001680">
    <property type="entry name" value="WD40_rpt"/>
</dbReference>
<dbReference type="InterPro" id="IPR015943">
    <property type="entry name" value="WD40/YVTN_repeat-like_dom_sf"/>
</dbReference>
<dbReference type="InterPro" id="IPR050349">
    <property type="entry name" value="WD_LIS1/nudF_dynein_reg"/>
</dbReference>
<evidence type="ECO:0000313" key="5">
    <source>
        <dbReference type="EMBL" id="GAA56824.1"/>
    </source>
</evidence>
<dbReference type="Gene3D" id="2.130.10.10">
    <property type="entry name" value="YVTN repeat-like/Quinoprotein amine dehydrogenase"/>
    <property type="match status" value="3"/>
</dbReference>
<feature type="compositionally biased region" description="Polar residues" evidence="4">
    <location>
        <begin position="964"/>
        <end position="975"/>
    </location>
</feature>
<dbReference type="PROSITE" id="PS50294">
    <property type="entry name" value="WD_REPEATS_REGION"/>
    <property type="match status" value="1"/>
</dbReference>
<dbReference type="InterPro" id="IPR036322">
    <property type="entry name" value="WD40_repeat_dom_sf"/>
</dbReference>
<evidence type="ECO:0000256" key="3">
    <source>
        <dbReference type="PROSITE-ProRule" id="PRU00221"/>
    </source>
</evidence>
<keyword evidence="1 3" id="KW-0853">WD repeat</keyword>
<evidence type="ECO:0000313" key="6">
    <source>
        <dbReference type="Proteomes" id="UP000008909"/>
    </source>
</evidence>
<protein>
    <submittedName>
        <fullName evidence="5">Vegetative incompatibility protein HET-E-1</fullName>
    </submittedName>
</protein>
<dbReference type="PANTHER" id="PTHR44129">
    <property type="entry name" value="WD REPEAT-CONTAINING PROTEIN POP1"/>
    <property type="match status" value="1"/>
</dbReference>
<evidence type="ECO:0000256" key="4">
    <source>
        <dbReference type="SAM" id="MobiDB-lite"/>
    </source>
</evidence>
<feature type="repeat" description="WD" evidence="3">
    <location>
        <begin position="913"/>
        <end position="944"/>
    </location>
</feature>
<dbReference type="SUPFAM" id="SSF50978">
    <property type="entry name" value="WD40 repeat-like"/>
    <property type="match status" value="2"/>
</dbReference>
<feature type="region of interest" description="Disordered" evidence="4">
    <location>
        <begin position="527"/>
        <end position="547"/>
    </location>
</feature>
<name>G7YV44_CLOSI</name>
<proteinExistence type="predicted"/>
<reference key="2">
    <citation type="submission" date="2011-10" db="EMBL/GenBank/DDBJ databases">
        <title>The genome and transcriptome sequence of Clonorchis sinensis provide insights into the carcinogenic liver fluke.</title>
        <authorList>
            <person name="Wang X."/>
            <person name="Huang Y."/>
            <person name="Chen W."/>
            <person name="Liu H."/>
            <person name="Guo L."/>
            <person name="Chen Y."/>
            <person name="Luo F."/>
            <person name="Zhou W."/>
            <person name="Sun J."/>
            <person name="Mao Q."/>
            <person name="Liang P."/>
            <person name="Zhou C."/>
            <person name="Tian Y."/>
            <person name="Men J."/>
            <person name="Lv X."/>
            <person name="Huang L."/>
            <person name="Zhou J."/>
            <person name="Hu Y."/>
            <person name="Li R."/>
            <person name="Zhang F."/>
            <person name="Lei H."/>
            <person name="Li X."/>
            <person name="Hu X."/>
            <person name="Liang C."/>
            <person name="Xu J."/>
            <person name="Wu Z."/>
            <person name="Yu X."/>
        </authorList>
    </citation>
    <scope>NUCLEOTIDE SEQUENCE</scope>
    <source>
        <strain>Henan</strain>
    </source>
</reference>
<keyword evidence="6" id="KW-1185">Reference proteome</keyword>
<dbReference type="PROSITE" id="PS50082">
    <property type="entry name" value="WD_REPEATS_2"/>
    <property type="match status" value="1"/>
</dbReference>
<dbReference type="AlphaFoldDB" id="G7YV44"/>
<organism evidence="5 6">
    <name type="scientific">Clonorchis sinensis</name>
    <name type="common">Chinese liver fluke</name>
    <dbReference type="NCBI Taxonomy" id="79923"/>
    <lineage>
        <taxon>Eukaryota</taxon>
        <taxon>Metazoa</taxon>
        <taxon>Spiralia</taxon>
        <taxon>Lophotrochozoa</taxon>
        <taxon>Platyhelminthes</taxon>
        <taxon>Trematoda</taxon>
        <taxon>Digenea</taxon>
        <taxon>Opisthorchiida</taxon>
        <taxon>Opisthorchiata</taxon>
        <taxon>Opisthorchiidae</taxon>
        <taxon>Clonorchis</taxon>
    </lineage>
</organism>
<dbReference type="SMART" id="SM00320">
    <property type="entry name" value="WD40"/>
    <property type="match status" value="7"/>
</dbReference>
<feature type="region of interest" description="Disordered" evidence="4">
    <location>
        <begin position="618"/>
        <end position="639"/>
    </location>
</feature>
<dbReference type="EMBL" id="DF144398">
    <property type="protein sequence ID" value="GAA56824.1"/>
    <property type="molecule type" value="Genomic_DNA"/>
</dbReference>
<accession>G7YV44</accession>